<dbReference type="InterPro" id="IPR003961">
    <property type="entry name" value="FN3_dom"/>
</dbReference>
<gene>
    <name evidence="4" type="ORF">S06H3_37810</name>
</gene>
<dbReference type="InterPro" id="IPR013783">
    <property type="entry name" value="Ig-like_fold"/>
</dbReference>
<dbReference type="InterPro" id="IPR050964">
    <property type="entry name" value="Striated_Muscle_Regulatory"/>
</dbReference>
<dbReference type="InterPro" id="IPR036116">
    <property type="entry name" value="FN3_sf"/>
</dbReference>
<protein>
    <recommendedName>
        <fullName evidence="3">Fibronectin type-III domain-containing protein</fullName>
    </recommendedName>
</protein>
<dbReference type="PANTHER" id="PTHR13817">
    <property type="entry name" value="TITIN"/>
    <property type="match status" value="1"/>
</dbReference>
<reference evidence="4" key="1">
    <citation type="journal article" date="2014" name="Front. Microbiol.">
        <title>High frequency of phylogenetically diverse reductive dehalogenase-homologous genes in deep subseafloor sedimentary metagenomes.</title>
        <authorList>
            <person name="Kawai M."/>
            <person name="Futagami T."/>
            <person name="Toyoda A."/>
            <person name="Takaki Y."/>
            <person name="Nishi S."/>
            <person name="Hori S."/>
            <person name="Arai W."/>
            <person name="Tsubouchi T."/>
            <person name="Morono Y."/>
            <person name="Uchiyama I."/>
            <person name="Ito T."/>
            <person name="Fujiyama A."/>
            <person name="Inagaki F."/>
            <person name="Takami H."/>
        </authorList>
    </citation>
    <scope>NUCLEOTIDE SEQUENCE</scope>
    <source>
        <strain evidence="4">Expedition CK06-06</strain>
    </source>
</reference>
<organism evidence="4">
    <name type="scientific">marine sediment metagenome</name>
    <dbReference type="NCBI Taxonomy" id="412755"/>
    <lineage>
        <taxon>unclassified sequences</taxon>
        <taxon>metagenomes</taxon>
        <taxon>ecological metagenomes</taxon>
    </lineage>
</organism>
<keyword evidence="1" id="KW-0677">Repeat</keyword>
<evidence type="ECO:0000256" key="1">
    <source>
        <dbReference type="ARBA" id="ARBA00022737"/>
    </source>
</evidence>
<dbReference type="SUPFAM" id="SSF49265">
    <property type="entry name" value="Fibronectin type III"/>
    <property type="match status" value="2"/>
</dbReference>
<dbReference type="SMART" id="SM00060">
    <property type="entry name" value="FN3"/>
    <property type="match status" value="3"/>
</dbReference>
<accession>X1M517</accession>
<dbReference type="CDD" id="cd00063">
    <property type="entry name" value="FN3"/>
    <property type="match status" value="3"/>
</dbReference>
<dbReference type="PROSITE" id="PS50853">
    <property type="entry name" value="FN3"/>
    <property type="match status" value="3"/>
</dbReference>
<feature type="domain" description="Fibronectin type-III" evidence="3">
    <location>
        <begin position="175"/>
        <end position="264"/>
    </location>
</feature>
<feature type="domain" description="Fibronectin type-III" evidence="3">
    <location>
        <begin position="82"/>
        <end position="174"/>
    </location>
</feature>
<comment type="caution">
    <text evidence="4">The sequence shown here is derived from an EMBL/GenBank/DDBJ whole genome shotgun (WGS) entry which is preliminary data.</text>
</comment>
<dbReference type="PANTHER" id="PTHR13817:SF173">
    <property type="entry name" value="FRAZZLED"/>
    <property type="match status" value="1"/>
</dbReference>
<evidence type="ECO:0000313" key="4">
    <source>
        <dbReference type="EMBL" id="GAI26423.1"/>
    </source>
</evidence>
<evidence type="ECO:0000256" key="2">
    <source>
        <dbReference type="SAM" id="MobiDB-lite"/>
    </source>
</evidence>
<sequence length="269" mass="29295">AWTDNSDNETGFAIERSPDGDDATYTGIGMVGVDVVSYSDTGLDPETTYWYRVKAYNLEGPSEYSNTESATTPPVPVYPPDDPSNLVATAISSSQIDLSWMDNSDDETGFKIERSPNDITYAEIATVAADVTAYSDTGLTPDTFYFYQVCAFNVNGDSGYSNVAETFTPDTLPLDPSDLVAATVSSSEIDLTWSDNSGNEEGFEIEYKITESPYVLLTTVNANTVSYSHTDLDPDTWYGYRVRAYNDIGKSEWSDEANATTDDVPPAAP</sequence>
<feature type="domain" description="Fibronectin type-III" evidence="3">
    <location>
        <begin position="1"/>
        <end position="75"/>
    </location>
</feature>
<dbReference type="Gene3D" id="2.60.40.10">
    <property type="entry name" value="Immunoglobulins"/>
    <property type="match status" value="3"/>
</dbReference>
<feature type="region of interest" description="Disordered" evidence="2">
    <location>
        <begin position="1"/>
        <end position="21"/>
    </location>
</feature>
<dbReference type="EMBL" id="BARV01022999">
    <property type="protein sequence ID" value="GAI26423.1"/>
    <property type="molecule type" value="Genomic_DNA"/>
</dbReference>
<dbReference type="Pfam" id="PF00041">
    <property type="entry name" value="fn3"/>
    <property type="match status" value="2"/>
</dbReference>
<name>X1M517_9ZZZZ</name>
<feature type="non-terminal residue" evidence="4">
    <location>
        <position position="1"/>
    </location>
</feature>
<proteinExistence type="predicted"/>
<evidence type="ECO:0000259" key="3">
    <source>
        <dbReference type="PROSITE" id="PS50853"/>
    </source>
</evidence>
<dbReference type="AlphaFoldDB" id="X1M517"/>
<feature type="non-terminal residue" evidence="4">
    <location>
        <position position="269"/>
    </location>
</feature>